<gene>
    <name evidence="2" type="ORF">JET14_13225</name>
</gene>
<dbReference type="AlphaFoldDB" id="A0A7T7HHH3"/>
<reference evidence="2 3" key="1">
    <citation type="submission" date="2020-12" db="EMBL/GenBank/DDBJ databases">
        <authorList>
            <person name="Zheng R.K."/>
            <person name="Sun C.M."/>
        </authorList>
    </citation>
    <scope>NUCLEOTIDE SEQUENCE [LARGE SCALE GENOMIC DNA]</scope>
    <source>
        <strain evidence="2 3">ZRK001</strain>
    </source>
</reference>
<sequence>MNVFEIRDHADQQFGTIINSRRVTIRLRYNTTIDRWSFDLSVDDEPVLYGRRVVTGIDLIAAFDFGVGIIFASVMRDGGEPSRTGLVDGSVRLFSASVAEYEAANT</sequence>
<proteinExistence type="predicted"/>
<dbReference type="KEGG" id="mlut:JET14_13225"/>
<organism evidence="2 3">
    <name type="scientific">Martelella lutilitoris</name>
    <dbReference type="NCBI Taxonomy" id="2583532"/>
    <lineage>
        <taxon>Bacteria</taxon>
        <taxon>Pseudomonadati</taxon>
        <taxon>Pseudomonadota</taxon>
        <taxon>Alphaproteobacteria</taxon>
        <taxon>Hyphomicrobiales</taxon>
        <taxon>Aurantimonadaceae</taxon>
        <taxon>Martelella</taxon>
    </lineage>
</organism>
<dbReference type="InterPro" id="IPR054252">
    <property type="entry name" value="Pam3_gp18"/>
</dbReference>
<accession>A0A7T7HHH3</accession>
<dbReference type="EMBL" id="CP066786">
    <property type="protein sequence ID" value="QQM29288.1"/>
    <property type="molecule type" value="Genomic_DNA"/>
</dbReference>
<evidence type="ECO:0000259" key="1">
    <source>
        <dbReference type="Pfam" id="PF22479"/>
    </source>
</evidence>
<feature type="domain" description="Cyanophage baseplate Pam3 plug gp18" evidence="1">
    <location>
        <begin position="3"/>
        <end position="94"/>
    </location>
</feature>
<name>A0A7T7HHH3_9HYPH</name>
<evidence type="ECO:0000313" key="2">
    <source>
        <dbReference type="EMBL" id="QQM29288.1"/>
    </source>
</evidence>
<evidence type="ECO:0000313" key="3">
    <source>
        <dbReference type="Proteomes" id="UP000596083"/>
    </source>
</evidence>
<dbReference type="RefSeq" id="WP_200334110.1">
    <property type="nucleotide sequence ID" value="NZ_CP066786.1"/>
</dbReference>
<dbReference type="Proteomes" id="UP000596083">
    <property type="component" value="Chromosome"/>
</dbReference>
<protein>
    <recommendedName>
        <fullName evidence="1">Cyanophage baseplate Pam3 plug gp18 domain-containing protein</fullName>
    </recommendedName>
</protein>
<dbReference type="Pfam" id="PF22479">
    <property type="entry name" value="Pam3_gp18"/>
    <property type="match status" value="1"/>
</dbReference>